<organism evidence="1 2">
    <name type="scientific">Candidatus Coproplasma excrementigallinarum</name>
    <dbReference type="NCBI Taxonomy" id="2840747"/>
    <lineage>
        <taxon>Bacteria</taxon>
        <taxon>Bacillati</taxon>
        <taxon>Bacillota</taxon>
        <taxon>Clostridia</taxon>
        <taxon>Eubacteriales</taxon>
        <taxon>Candidatus Coproplasma</taxon>
    </lineage>
</organism>
<reference evidence="1" key="1">
    <citation type="submission" date="2020-10" db="EMBL/GenBank/DDBJ databases">
        <authorList>
            <person name="Gilroy R."/>
        </authorList>
    </citation>
    <scope>NUCLEOTIDE SEQUENCE</scope>
    <source>
        <strain evidence="1">CHK195-12923</strain>
    </source>
</reference>
<dbReference type="Proteomes" id="UP000824110">
    <property type="component" value="Unassembled WGS sequence"/>
</dbReference>
<accession>A0A9D1MJ37</accession>
<sequence length="218" mass="25141">MKMLVTKLSHGKYANEGQLFAEPISDSNVKLMGEMIALQALRNVLPYDFEVVSKLYNGLVKDLNHISQIDYTITDGYDYAQLAICFLYQFKGMYVNDICGKDKAGKYITIKTACYRAVDKELLHFRRKIAHNRQFELNHNKKDIPDPRDCFADKNEDYTKADKLLKDLHLTKPEIQTLNCYMNGMKQSEAAAALGITIFGVKYRKLRIRQKYAMYIGV</sequence>
<name>A0A9D1MJ37_9FIRM</name>
<dbReference type="SUPFAM" id="SSF46894">
    <property type="entry name" value="C-terminal effector domain of the bipartite response regulators"/>
    <property type="match status" value="1"/>
</dbReference>
<evidence type="ECO:0000313" key="1">
    <source>
        <dbReference type="EMBL" id="HIU61140.1"/>
    </source>
</evidence>
<dbReference type="InterPro" id="IPR016032">
    <property type="entry name" value="Sig_transdc_resp-reg_C-effctor"/>
</dbReference>
<protein>
    <submittedName>
        <fullName evidence="1">Uncharacterized protein</fullName>
    </submittedName>
</protein>
<dbReference type="AlphaFoldDB" id="A0A9D1MJ37"/>
<dbReference type="GO" id="GO:0006355">
    <property type="term" value="P:regulation of DNA-templated transcription"/>
    <property type="evidence" value="ECO:0007669"/>
    <property type="project" value="InterPro"/>
</dbReference>
<gene>
    <name evidence="1" type="ORF">IAB69_00625</name>
</gene>
<proteinExistence type="predicted"/>
<reference evidence="1" key="2">
    <citation type="journal article" date="2021" name="PeerJ">
        <title>Extensive microbial diversity within the chicken gut microbiome revealed by metagenomics and culture.</title>
        <authorList>
            <person name="Gilroy R."/>
            <person name="Ravi A."/>
            <person name="Getino M."/>
            <person name="Pursley I."/>
            <person name="Horton D.L."/>
            <person name="Alikhan N.F."/>
            <person name="Baker D."/>
            <person name="Gharbi K."/>
            <person name="Hall N."/>
            <person name="Watson M."/>
            <person name="Adriaenssens E.M."/>
            <person name="Foster-Nyarko E."/>
            <person name="Jarju S."/>
            <person name="Secka A."/>
            <person name="Antonio M."/>
            <person name="Oren A."/>
            <person name="Chaudhuri R.R."/>
            <person name="La Ragione R."/>
            <person name="Hildebrand F."/>
            <person name="Pallen M.J."/>
        </authorList>
    </citation>
    <scope>NUCLEOTIDE SEQUENCE</scope>
    <source>
        <strain evidence="1">CHK195-12923</strain>
    </source>
</reference>
<dbReference type="EMBL" id="DVNE01000007">
    <property type="protein sequence ID" value="HIU61140.1"/>
    <property type="molecule type" value="Genomic_DNA"/>
</dbReference>
<comment type="caution">
    <text evidence="1">The sequence shown here is derived from an EMBL/GenBank/DDBJ whole genome shotgun (WGS) entry which is preliminary data.</text>
</comment>
<dbReference type="GO" id="GO:0003677">
    <property type="term" value="F:DNA binding"/>
    <property type="evidence" value="ECO:0007669"/>
    <property type="project" value="InterPro"/>
</dbReference>
<evidence type="ECO:0000313" key="2">
    <source>
        <dbReference type="Proteomes" id="UP000824110"/>
    </source>
</evidence>